<evidence type="ECO:0000256" key="1">
    <source>
        <dbReference type="SAM" id="MobiDB-lite"/>
    </source>
</evidence>
<evidence type="ECO:0000313" key="3">
    <source>
        <dbReference type="EMBL" id="RRJ21214.1"/>
    </source>
</evidence>
<dbReference type="RefSeq" id="WP_046520209.1">
    <property type="nucleotide sequence ID" value="NZ_LAVS01000027.1"/>
</dbReference>
<gene>
    <name evidence="3" type="ORF">EIK76_10040</name>
</gene>
<dbReference type="OrthoDB" id="7346546at2"/>
<feature type="chain" id="PRO_5018715678" evidence="2">
    <location>
        <begin position="23"/>
        <end position="182"/>
    </location>
</feature>
<accession>A0A3P3QJ62</accession>
<sequence length="182" mass="20134">MRLAFLLASGTLLLSQSIDSLAQQPDTRAHEHGVARLELFTQATELHISFYATGADLLGFEHHPQNQTEIDTVQKTITLLAKADQLFQIEGTSCSLKQHKSSLAEPQQPREAEHHHEHEHSGHTDIEVSYQYSCTTTAAPLRVKVLLFGLFPGLQKINSSWITEQGQSAATLSPKVSQLTLN</sequence>
<dbReference type="Proteomes" id="UP000276260">
    <property type="component" value="Unassembled WGS sequence"/>
</dbReference>
<keyword evidence="2" id="KW-0732">Signal</keyword>
<organism evidence="3 4">
    <name type="scientific">Rheinheimera mesophila</name>
    <dbReference type="NCBI Taxonomy" id="1547515"/>
    <lineage>
        <taxon>Bacteria</taxon>
        <taxon>Pseudomonadati</taxon>
        <taxon>Pseudomonadota</taxon>
        <taxon>Gammaproteobacteria</taxon>
        <taxon>Chromatiales</taxon>
        <taxon>Chromatiaceae</taxon>
        <taxon>Rheinheimera</taxon>
    </lineage>
</organism>
<comment type="caution">
    <text evidence="3">The sequence shown here is derived from an EMBL/GenBank/DDBJ whole genome shotgun (WGS) entry which is preliminary data.</text>
</comment>
<dbReference type="InterPro" id="IPR021253">
    <property type="entry name" value="ZrgA-like"/>
</dbReference>
<feature type="region of interest" description="Disordered" evidence="1">
    <location>
        <begin position="98"/>
        <end position="124"/>
    </location>
</feature>
<dbReference type="Pfam" id="PF10986">
    <property type="entry name" value="ZrgA"/>
    <property type="match status" value="1"/>
</dbReference>
<protein>
    <submittedName>
        <fullName evidence="3">DUF2796 domain-containing protein</fullName>
    </submittedName>
</protein>
<evidence type="ECO:0000256" key="2">
    <source>
        <dbReference type="SAM" id="SignalP"/>
    </source>
</evidence>
<feature type="compositionally biased region" description="Basic and acidic residues" evidence="1">
    <location>
        <begin position="108"/>
        <end position="124"/>
    </location>
</feature>
<proteinExistence type="predicted"/>
<reference evidence="3 4" key="1">
    <citation type="submission" date="2018-11" db="EMBL/GenBank/DDBJ databases">
        <title>Draft genome analysis of Rheinheimera mesophila isolated from an industrial waste site.</title>
        <authorList>
            <person name="Yu Q."/>
            <person name="Qi Y."/>
            <person name="Zhang H."/>
            <person name="Lu Y."/>
            <person name="Pu J."/>
        </authorList>
    </citation>
    <scope>NUCLEOTIDE SEQUENCE [LARGE SCALE GENOMIC DNA]</scope>
    <source>
        <strain evidence="3 4">IITR13</strain>
    </source>
</reference>
<feature type="signal peptide" evidence="2">
    <location>
        <begin position="1"/>
        <end position="22"/>
    </location>
</feature>
<keyword evidence="4" id="KW-1185">Reference proteome</keyword>
<name>A0A3P3QJ62_9GAMM</name>
<dbReference type="EMBL" id="RRCF01000002">
    <property type="protein sequence ID" value="RRJ21214.1"/>
    <property type="molecule type" value="Genomic_DNA"/>
</dbReference>
<evidence type="ECO:0000313" key="4">
    <source>
        <dbReference type="Proteomes" id="UP000276260"/>
    </source>
</evidence>
<dbReference type="AlphaFoldDB" id="A0A3P3QJ62"/>